<evidence type="ECO:0000313" key="4">
    <source>
        <dbReference type="Proteomes" id="UP000018468"/>
    </source>
</evidence>
<evidence type="ECO:0000256" key="2">
    <source>
        <dbReference type="SAM" id="SignalP"/>
    </source>
</evidence>
<dbReference type="GO" id="GO:0016020">
    <property type="term" value="C:membrane"/>
    <property type="evidence" value="ECO:0000318"/>
    <property type="project" value="GO_Central"/>
</dbReference>
<dbReference type="PANTHER" id="PTHR15446">
    <property type="entry name" value="UROPLAKIN III"/>
    <property type="match status" value="1"/>
</dbReference>
<name>W5M2Q0_LEPOC</name>
<feature type="chain" id="PRO_5004865468" description="Uroplakin 3b" evidence="2">
    <location>
        <begin position="29"/>
        <end position="250"/>
    </location>
</feature>
<keyword evidence="4" id="KW-1185">Reference proteome</keyword>
<dbReference type="STRING" id="7918.ENSLOCP00000002658"/>
<reference evidence="3" key="3">
    <citation type="submission" date="2025-09" db="UniProtKB">
        <authorList>
            <consortium name="Ensembl"/>
        </authorList>
    </citation>
    <scope>IDENTIFICATION</scope>
</reference>
<accession>W5M2Q0</accession>
<keyword evidence="1" id="KW-1133">Transmembrane helix</keyword>
<dbReference type="PANTHER" id="PTHR15446:SF2">
    <property type="entry name" value="UROPLAKIN-3B-LIKE PROTEIN 1-RELATED"/>
    <property type="match status" value="1"/>
</dbReference>
<evidence type="ECO:0000256" key="1">
    <source>
        <dbReference type="SAM" id="Phobius"/>
    </source>
</evidence>
<keyword evidence="2" id="KW-0732">Signal</keyword>
<sequence length="250" mass="27600">MRINSVCKLLKSLIFAVTSVEYTPEITAYNMAGRVTGTTMVMKQPRCYFDNQLLLPCTPDKCEIWLVAAVGSDKGKSTILSESPYPTAFTGSPPKNYYLTKVGRQQVFPCQQSHGIVYFRVGDEGNCTSANCNGILPAGSTVRVKYVLVDPASRNVTTETYWSQNITLYSSTDPVVIFDGIRQRSAGMIVITSILSVLLFLLLLLLIAGLIYAKTKSTCKKDIPELQDSNSIQNYQTHNLQNDGLYANPI</sequence>
<proteinExistence type="predicted"/>
<evidence type="ECO:0008006" key="5">
    <source>
        <dbReference type="Google" id="ProtNLM"/>
    </source>
</evidence>
<dbReference type="HOGENOM" id="CLU_082608_0_0_1"/>
<feature type="signal peptide" evidence="2">
    <location>
        <begin position="1"/>
        <end position="28"/>
    </location>
</feature>
<reference evidence="3" key="2">
    <citation type="submission" date="2025-08" db="UniProtKB">
        <authorList>
            <consortium name="Ensembl"/>
        </authorList>
    </citation>
    <scope>IDENTIFICATION</scope>
</reference>
<keyword evidence="1" id="KW-0472">Membrane</keyword>
<dbReference type="AlphaFoldDB" id="W5M2Q0"/>
<keyword evidence="1" id="KW-0812">Transmembrane</keyword>
<dbReference type="FunCoup" id="W5M2Q0">
    <property type="interactions" value="134"/>
</dbReference>
<protein>
    <recommendedName>
        <fullName evidence="5">Uroplakin 3b</fullName>
    </recommendedName>
</protein>
<dbReference type="GeneTree" id="ENSGT00940000153392"/>
<dbReference type="InterPro" id="IPR024831">
    <property type="entry name" value="Uroplakin-3"/>
</dbReference>
<dbReference type="OMA" id="IYTCYDT"/>
<dbReference type="EMBL" id="AHAT01005644">
    <property type="status" value="NOT_ANNOTATED_CDS"/>
    <property type="molecule type" value="Genomic_DNA"/>
</dbReference>
<dbReference type="Bgee" id="ENSLOCG00000002276">
    <property type="expression patterns" value="Expressed in zone of skin and 4 other cell types or tissues"/>
</dbReference>
<feature type="transmembrane region" description="Helical" evidence="1">
    <location>
        <begin position="186"/>
        <end position="213"/>
    </location>
</feature>
<reference evidence="4" key="1">
    <citation type="submission" date="2011-12" db="EMBL/GenBank/DDBJ databases">
        <title>The Draft Genome of Lepisosteus oculatus.</title>
        <authorList>
            <consortium name="The Broad Institute Genome Assembly &amp; Analysis Group"/>
            <consortium name="Computational R&amp;D Group"/>
            <consortium name="and Sequencing Platform"/>
            <person name="Di Palma F."/>
            <person name="Alfoldi J."/>
            <person name="Johnson J."/>
            <person name="Berlin A."/>
            <person name="Gnerre S."/>
            <person name="Jaffe D."/>
            <person name="MacCallum I."/>
            <person name="Young S."/>
            <person name="Walker B.J."/>
            <person name="Lander E.S."/>
            <person name="Lindblad-Toh K."/>
        </authorList>
    </citation>
    <scope>NUCLEOTIDE SEQUENCE [LARGE SCALE GENOMIC DNA]</scope>
</reference>
<dbReference type="eggNOG" id="ENOG502RZJD">
    <property type="taxonomic scope" value="Eukaryota"/>
</dbReference>
<organism evidence="3 4">
    <name type="scientific">Lepisosteus oculatus</name>
    <name type="common">Spotted gar</name>
    <dbReference type="NCBI Taxonomy" id="7918"/>
    <lineage>
        <taxon>Eukaryota</taxon>
        <taxon>Metazoa</taxon>
        <taxon>Chordata</taxon>
        <taxon>Craniata</taxon>
        <taxon>Vertebrata</taxon>
        <taxon>Euteleostomi</taxon>
        <taxon>Actinopterygii</taxon>
        <taxon>Neopterygii</taxon>
        <taxon>Holostei</taxon>
        <taxon>Semionotiformes</taxon>
        <taxon>Lepisosteidae</taxon>
        <taxon>Lepisosteus</taxon>
    </lineage>
</organism>
<evidence type="ECO:0000313" key="3">
    <source>
        <dbReference type="Ensembl" id="ENSLOCP00000002658.1"/>
    </source>
</evidence>
<dbReference type="InParanoid" id="W5M2Q0"/>
<dbReference type="Ensembl" id="ENSLOCT00000002664.1">
    <property type="protein sequence ID" value="ENSLOCP00000002658.1"/>
    <property type="gene ID" value="ENSLOCG00000002276.1"/>
</dbReference>
<dbReference type="Proteomes" id="UP000018468">
    <property type="component" value="Linkage group LG22"/>
</dbReference>